<dbReference type="AlphaFoldDB" id="A0ABD0LJ87"/>
<evidence type="ECO:0000313" key="2">
    <source>
        <dbReference type="Proteomes" id="UP001519460"/>
    </source>
</evidence>
<comment type="caution">
    <text evidence="1">The sequence shown here is derived from an EMBL/GenBank/DDBJ whole genome shotgun (WGS) entry which is preliminary data.</text>
</comment>
<organism evidence="1 2">
    <name type="scientific">Batillaria attramentaria</name>
    <dbReference type="NCBI Taxonomy" id="370345"/>
    <lineage>
        <taxon>Eukaryota</taxon>
        <taxon>Metazoa</taxon>
        <taxon>Spiralia</taxon>
        <taxon>Lophotrochozoa</taxon>
        <taxon>Mollusca</taxon>
        <taxon>Gastropoda</taxon>
        <taxon>Caenogastropoda</taxon>
        <taxon>Sorbeoconcha</taxon>
        <taxon>Cerithioidea</taxon>
        <taxon>Batillariidae</taxon>
        <taxon>Batillaria</taxon>
    </lineage>
</organism>
<dbReference type="EMBL" id="JACVVK020000043">
    <property type="protein sequence ID" value="KAK7499586.1"/>
    <property type="molecule type" value="Genomic_DNA"/>
</dbReference>
<proteinExistence type="predicted"/>
<dbReference type="Proteomes" id="UP001519460">
    <property type="component" value="Unassembled WGS sequence"/>
</dbReference>
<keyword evidence="2" id="KW-1185">Reference proteome</keyword>
<name>A0ABD0LJ87_9CAEN</name>
<protein>
    <submittedName>
        <fullName evidence="1">Uncharacterized protein</fullName>
    </submittedName>
</protein>
<gene>
    <name evidence="1" type="ORF">BaRGS_00009238</name>
</gene>
<reference evidence="1 2" key="1">
    <citation type="journal article" date="2023" name="Sci. Data">
        <title>Genome assembly of the Korean intertidal mud-creeper Batillaria attramentaria.</title>
        <authorList>
            <person name="Patra A.K."/>
            <person name="Ho P.T."/>
            <person name="Jun S."/>
            <person name="Lee S.J."/>
            <person name="Kim Y."/>
            <person name="Won Y.J."/>
        </authorList>
    </citation>
    <scope>NUCLEOTIDE SEQUENCE [LARGE SCALE GENOMIC DNA]</scope>
    <source>
        <strain evidence="1">Wonlab-2016</strain>
    </source>
</reference>
<sequence length="166" mass="18599">MGLTQLAGFVFPGLTITKPAQSLPNRPTEIEDNWLPGIVSNLITPDPARPLPSTPQSRLTLVTKEVGNGPWLTGPSSGRCAPFLVTTVHHGHTVMISCARSDNHNQPLRQTPLSMDIRVFEAHAYTSVKLFRQPEHDSLSKDRPLYMELSLKRRLHLHRHEFSALR</sequence>
<accession>A0ABD0LJ87</accession>
<evidence type="ECO:0000313" key="1">
    <source>
        <dbReference type="EMBL" id="KAK7499586.1"/>
    </source>
</evidence>